<sequence>MSRLPVRSATIGKESQDTVAIESVCYGLNPRRVPSTYRQKRVACASTDSHARQGFPLSRRLVRCAMGLARRRPLLDLQETDMATSNPLTDVLDRRVERREKRRQFFRSAGGLGLGLVGGTILGACGGGSGDSANAATGPTDPEILNFALNLEYLEATFYAYATTGAGLPANLMSGTGTAGKVIPGQQVTFSDPVVAAYAREIAKDELEHVAFLRTALGASAVAMPSLDVGGTDPNGAFSLAAQAAGLVPAGTPFNPYQNDNSFLLGAFIFEDVGVTAYKGAAPLITNKTYLEAAAGILAAEAYHAGLVRTVLYSKGIQTPSLVTATQAISDARDSLDSSSDVDQGIAGVNSQISNIVPLDNNGIAFSRGYDDVLNIVYLNKGAVSQGGFFPAGVNGTLHMSSAFA</sequence>
<dbReference type="InterPro" id="IPR052965">
    <property type="entry name" value="Pigment-catalase-like"/>
</dbReference>
<dbReference type="EMBL" id="AP013060">
    <property type="protein sequence ID" value="BAN26256.1"/>
    <property type="molecule type" value="Genomic_DNA"/>
</dbReference>
<dbReference type="PANTHER" id="PTHR31694">
    <property type="entry name" value="DESICCATION-LIKE PROTEIN"/>
    <property type="match status" value="1"/>
</dbReference>
<keyword evidence="2" id="KW-1185">Reference proteome</keyword>
<reference evidence="1 2" key="1">
    <citation type="journal article" date="2013" name="Genome Announc.">
        <title>Complete Genome Sequence of Burkholderia sp. Strain RPE64, Bacterial Symbiont of the Bean Bug Riptortus pedestris.</title>
        <authorList>
            <person name="Shibata T.F."/>
            <person name="Maeda T."/>
            <person name="Nikoh N."/>
            <person name="Yamaguchi K."/>
            <person name="Oshima K."/>
            <person name="Hattori M."/>
            <person name="Nishiyama T."/>
            <person name="Hasebe M."/>
            <person name="Fukatsu T."/>
            <person name="Kikuchi Y."/>
            <person name="Shigenobu S."/>
        </authorList>
    </citation>
    <scope>NUCLEOTIDE SEQUENCE [LARGE SCALE GENOMIC DNA]</scope>
</reference>
<dbReference type="Proteomes" id="UP000013966">
    <property type="component" value="Chromosome 3"/>
</dbReference>
<dbReference type="SUPFAM" id="SSF47240">
    <property type="entry name" value="Ferritin-like"/>
    <property type="match status" value="1"/>
</dbReference>
<dbReference type="AlphaFoldDB" id="R4X1R3"/>
<dbReference type="CDD" id="cd00657">
    <property type="entry name" value="Ferritin_like"/>
    <property type="match status" value="1"/>
</dbReference>
<protein>
    <recommendedName>
        <fullName evidence="3">Ferritin-like domain-containing protein</fullName>
    </recommendedName>
</protein>
<dbReference type="PATRIC" id="fig|758793.3.peg.4498"/>
<evidence type="ECO:0000313" key="2">
    <source>
        <dbReference type="Proteomes" id="UP000013966"/>
    </source>
</evidence>
<accession>R4X1R3</accession>
<proteinExistence type="predicted"/>
<evidence type="ECO:0000313" key="1">
    <source>
        <dbReference type="EMBL" id="BAN26256.1"/>
    </source>
</evidence>
<dbReference type="KEGG" id="buo:BRPE64_CCDS01730"/>
<dbReference type="InterPro" id="IPR009078">
    <property type="entry name" value="Ferritin-like_SF"/>
</dbReference>
<name>R4X1R3_9BURK</name>
<dbReference type="STRING" id="758793.BRPE64_CCDS01730"/>
<dbReference type="PANTHER" id="PTHR31694:SF26">
    <property type="entry name" value="OS05G0151100 PROTEIN"/>
    <property type="match status" value="1"/>
</dbReference>
<dbReference type="HOGENOM" id="CLU_056689_1_0_4"/>
<evidence type="ECO:0008006" key="3">
    <source>
        <dbReference type="Google" id="ProtNLM"/>
    </source>
</evidence>
<dbReference type="Pfam" id="PF13668">
    <property type="entry name" value="Ferritin_2"/>
    <property type="match status" value="1"/>
</dbReference>
<organism evidence="1 2">
    <name type="scientific">Caballeronia insecticola</name>
    <dbReference type="NCBI Taxonomy" id="758793"/>
    <lineage>
        <taxon>Bacteria</taxon>
        <taxon>Pseudomonadati</taxon>
        <taxon>Pseudomonadota</taxon>
        <taxon>Betaproteobacteria</taxon>
        <taxon>Burkholderiales</taxon>
        <taxon>Burkholderiaceae</taxon>
        <taxon>Caballeronia</taxon>
    </lineage>
</organism>
<reference evidence="1 2" key="2">
    <citation type="journal article" date="2018" name="Int. J. Syst. Evol. Microbiol.">
        <title>Burkholderia insecticola sp. nov., a gut symbiotic bacterium of the bean bug Riptortus pedestris.</title>
        <authorList>
            <person name="Takeshita K."/>
            <person name="Tamaki H."/>
            <person name="Ohbayashi T."/>
            <person name="Meng X.-Y."/>
            <person name="Sone T."/>
            <person name="Mitani Y."/>
            <person name="Peeters C."/>
            <person name="Kikuchi Y."/>
            <person name="Vandamme P."/>
        </authorList>
    </citation>
    <scope>NUCLEOTIDE SEQUENCE [LARGE SCALE GENOMIC DNA]</scope>
    <source>
        <strain evidence="1">RPE64</strain>
    </source>
</reference>
<gene>
    <name evidence="1" type="ORF">BRPE64_CCDS01730</name>
</gene>